<reference evidence="3 4" key="1">
    <citation type="submission" date="2020-01" db="EMBL/GenBank/DDBJ databases">
        <authorList>
            <consortium name="DOE Joint Genome Institute"/>
            <person name="Haridas S."/>
            <person name="Albert R."/>
            <person name="Binder M."/>
            <person name="Bloem J."/>
            <person name="Labutti K."/>
            <person name="Salamov A."/>
            <person name="Andreopoulos B."/>
            <person name="Baker S.E."/>
            <person name="Barry K."/>
            <person name="Bills G."/>
            <person name="Bluhm B.H."/>
            <person name="Cannon C."/>
            <person name="Castanera R."/>
            <person name="Culley D.E."/>
            <person name="Daum C."/>
            <person name="Ezra D."/>
            <person name="Gonzalez J.B."/>
            <person name="Henrissat B."/>
            <person name="Kuo A."/>
            <person name="Liang C."/>
            <person name="Lipzen A."/>
            <person name="Lutzoni F."/>
            <person name="Magnuson J."/>
            <person name="Mondo S."/>
            <person name="Nolan M."/>
            <person name="Ohm R."/>
            <person name="Pangilinan J."/>
            <person name="Park H.-J.H."/>
            <person name="Ramirez L."/>
            <person name="Alfaro M."/>
            <person name="Sun H."/>
            <person name="Tritt A."/>
            <person name="Yoshinaga Y."/>
            <person name="Zwiers L.-H.L."/>
            <person name="Turgeon B.G."/>
            <person name="Goodwin S.B."/>
            <person name="Spatafora J.W."/>
            <person name="Crous P.W."/>
            <person name="Grigoriev I.V."/>
        </authorList>
    </citation>
    <scope>NUCLEOTIDE SEQUENCE [LARGE SCALE GENOMIC DNA]</scope>
    <source>
        <strain evidence="3 4">CBS 611.86</strain>
    </source>
</reference>
<feature type="compositionally biased region" description="Pro residues" evidence="2">
    <location>
        <begin position="304"/>
        <end position="315"/>
    </location>
</feature>
<dbReference type="AlphaFoldDB" id="A0A7C8I1N5"/>
<comment type="caution">
    <text evidence="3">The sequence shown here is derived from an EMBL/GenBank/DDBJ whole genome shotgun (WGS) entry which is preliminary data.</text>
</comment>
<feature type="compositionally biased region" description="Pro residues" evidence="2">
    <location>
        <begin position="368"/>
        <end position="380"/>
    </location>
</feature>
<dbReference type="PRINTS" id="PR01217">
    <property type="entry name" value="PRICHEXTENSN"/>
</dbReference>
<sequence length="499" mass="52812">METLKDVTARLATLEQDLQGYATTAALAAFRPAINKLQQTVKDIQEDLDLAVTEIACFRSTADNARDAVEKLRPEIATALETGQNVTDFAYDIAEVTRDLMDKMLDAQADIESIWVMLKVIRQRKNDAGTDTPNASAEELLDTLQRRLEKYTEKNVTSRFMAATESIVNGITAKTIDIVRHEVAKIERERIGEEQAAASKIEELKAVVTDLENRLKIESDARKHTESLLIALAGQTKRESGEALSRLYARIAHLESTAGIKGPTEVSAASPSATAAPVSDEPSSAPPIPAAFIPAPASDADTPAPAPPTSLPPQQNPSGPRPFTAGPTHPSKSTASSSPAKSFAGYTFAPAPEPYDPSNPLIDFSTPTPAPTNPTSPIPKPPRRPRPIPPNPETRDLIKQAAADIAKATLNVGAMAIRGAATPVPDLGAEANKSVGDNKGVREDGVVATREVAAPEVMAKRKVRVPRGRSGSGSVRGRVGGSVGVADTDGGVGEMGRGE</sequence>
<feature type="compositionally biased region" description="Low complexity" evidence="2">
    <location>
        <begin position="290"/>
        <end position="303"/>
    </location>
</feature>
<feature type="coiled-coil region" evidence="1">
    <location>
        <begin position="194"/>
        <end position="221"/>
    </location>
</feature>
<accession>A0A7C8I1N5</accession>
<dbReference type="EMBL" id="JAADJZ010000019">
    <property type="protein sequence ID" value="KAF2868469.1"/>
    <property type="molecule type" value="Genomic_DNA"/>
</dbReference>
<gene>
    <name evidence="3" type="ORF">BDV95DRAFT_609949</name>
</gene>
<feature type="region of interest" description="Disordered" evidence="2">
    <location>
        <begin position="262"/>
        <end position="395"/>
    </location>
</feature>
<evidence type="ECO:0000313" key="4">
    <source>
        <dbReference type="Proteomes" id="UP000481861"/>
    </source>
</evidence>
<feature type="compositionally biased region" description="Low complexity" evidence="2">
    <location>
        <begin position="328"/>
        <end position="342"/>
    </location>
</feature>
<organism evidence="3 4">
    <name type="scientific">Massariosphaeria phaeospora</name>
    <dbReference type="NCBI Taxonomy" id="100035"/>
    <lineage>
        <taxon>Eukaryota</taxon>
        <taxon>Fungi</taxon>
        <taxon>Dikarya</taxon>
        <taxon>Ascomycota</taxon>
        <taxon>Pezizomycotina</taxon>
        <taxon>Dothideomycetes</taxon>
        <taxon>Pleosporomycetidae</taxon>
        <taxon>Pleosporales</taxon>
        <taxon>Pleosporales incertae sedis</taxon>
        <taxon>Massariosphaeria</taxon>
    </lineage>
</organism>
<feature type="region of interest" description="Disordered" evidence="2">
    <location>
        <begin position="461"/>
        <end position="499"/>
    </location>
</feature>
<keyword evidence="1" id="KW-0175">Coiled coil</keyword>
<keyword evidence="4" id="KW-1185">Reference proteome</keyword>
<evidence type="ECO:0000256" key="1">
    <source>
        <dbReference type="SAM" id="Coils"/>
    </source>
</evidence>
<feature type="compositionally biased region" description="Gly residues" evidence="2">
    <location>
        <begin position="490"/>
        <end position="499"/>
    </location>
</feature>
<feature type="coiled-coil region" evidence="1">
    <location>
        <begin position="4"/>
        <end position="54"/>
    </location>
</feature>
<evidence type="ECO:0000313" key="3">
    <source>
        <dbReference type="EMBL" id="KAF2868469.1"/>
    </source>
</evidence>
<protein>
    <submittedName>
        <fullName evidence="3">Uncharacterized protein</fullName>
    </submittedName>
</protein>
<feature type="compositionally biased region" description="Low complexity" evidence="2">
    <location>
        <begin position="266"/>
        <end position="283"/>
    </location>
</feature>
<feature type="compositionally biased region" description="Low complexity" evidence="2">
    <location>
        <begin position="468"/>
        <end position="477"/>
    </location>
</feature>
<name>A0A7C8I1N5_9PLEO</name>
<dbReference type="Proteomes" id="UP000481861">
    <property type="component" value="Unassembled WGS sequence"/>
</dbReference>
<evidence type="ECO:0000256" key="2">
    <source>
        <dbReference type="SAM" id="MobiDB-lite"/>
    </source>
</evidence>
<proteinExistence type="predicted"/>